<keyword evidence="2" id="KW-1185">Reference proteome</keyword>
<accession>A0A1E3GYT3</accession>
<dbReference type="OrthoDB" id="9925022at2"/>
<protein>
    <submittedName>
        <fullName evidence="1">Uncharacterized protein</fullName>
    </submittedName>
</protein>
<evidence type="ECO:0000313" key="1">
    <source>
        <dbReference type="EMBL" id="ODN69227.1"/>
    </source>
</evidence>
<organism evidence="1 2">
    <name type="scientific">Methylobrevis pamukkalensis</name>
    <dbReference type="NCBI Taxonomy" id="1439726"/>
    <lineage>
        <taxon>Bacteria</taxon>
        <taxon>Pseudomonadati</taxon>
        <taxon>Pseudomonadota</taxon>
        <taxon>Alphaproteobacteria</taxon>
        <taxon>Hyphomicrobiales</taxon>
        <taxon>Pleomorphomonadaceae</taxon>
        <taxon>Methylobrevis</taxon>
    </lineage>
</organism>
<gene>
    <name evidence="1" type="ORF">A6302_03489</name>
</gene>
<dbReference type="EMBL" id="MCRJ01000103">
    <property type="protein sequence ID" value="ODN69227.1"/>
    <property type="molecule type" value="Genomic_DNA"/>
</dbReference>
<reference evidence="1 2" key="1">
    <citation type="submission" date="2016-07" db="EMBL/GenBank/DDBJ databases">
        <title>Draft Genome Sequence of Methylobrevis pamukkalensis PK2.</title>
        <authorList>
            <person name="Vasilenko O.V."/>
            <person name="Doronina N.V."/>
            <person name="Shmareva M.N."/>
            <person name="Tarlachkov S.V."/>
            <person name="Mustakhimov I."/>
            <person name="Trotsenko Y.A."/>
        </authorList>
    </citation>
    <scope>NUCLEOTIDE SEQUENCE [LARGE SCALE GENOMIC DNA]</scope>
    <source>
        <strain evidence="1 2">PK2</strain>
    </source>
</reference>
<proteinExistence type="predicted"/>
<sequence length="168" mass="18242">MDRPRFETSAETAMIARALKAVAIGQTISYAALSDAAGRRVDGSCGNLQSARRRLLKEDRAVFDVIVGFGLKRLEDGEIVTSSERDARLLRRAAERNVMKITAVRDFGSLTEDQQRKHSALAGLYVGIAGMASDKAIEHVGETIERPSLAAGLEGALVAFRPFVRSRP</sequence>
<dbReference type="AlphaFoldDB" id="A0A1E3GYT3"/>
<name>A0A1E3GYT3_9HYPH</name>
<dbReference type="Proteomes" id="UP000094622">
    <property type="component" value="Unassembled WGS sequence"/>
</dbReference>
<dbReference type="RefSeq" id="WP_069307822.1">
    <property type="nucleotide sequence ID" value="NZ_MCRJ01000103.1"/>
</dbReference>
<evidence type="ECO:0000313" key="2">
    <source>
        <dbReference type="Proteomes" id="UP000094622"/>
    </source>
</evidence>
<comment type="caution">
    <text evidence="1">The sequence shown here is derived from an EMBL/GenBank/DDBJ whole genome shotgun (WGS) entry which is preliminary data.</text>
</comment>